<accession>A0A640TQ18</accession>
<organism evidence="2 3">
    <name type="scientific">Streptomyces nigrescens</name>
    <dbReference type="NCBI Taxonomy" id="1920"/>
    <lineage>
        <taxon>Bacteria</taxon>
        <taxon>Bacillati</taxon>
        <taxon>Actinomycetota</taxon>
        <taxon>Actinomycetes</taxon>
        <taxon>Kitasatosporales</taxon>
        <taxon>Streptomycetaceae</taxon>
        <taxon>Streptomyces</taxon>
    </lineage>
</organism>
<feature type="region of interest" description="Disordered" evidence="1">
    <location>
        <begin position="1"/>
        <end position="26"/>
    </location>
</feature>
<evidence type="ECO:0000256" key="1">
    <source>
        <dbReference type="SAM" id="MobiDB-lite"/>
    </source>
</evidence>
<feature type="region of interest" description="Disordered" evidence="1">
    <location>
        <begin position="32"/>
        <end position="51"/>
    </location>
</feature>
<sequence>MDGRSESGLRRLMNPEENCHRRQSNGRGQVIFRAAGGGTGPWGAPDSGPFAPSHVVAHQAAPGGDGGGAAPA</sequence>
<feature type="compositionally biased region" description="Basic and acidic residues" evidence="1">
    <location>
        <begin position="1"/>
        <end position="20"/>
    </location>
</feature>
<reference evidence="2 3" key="1">
    <citation type="submission" date="2019-12" db="EMBL/GenBank/DDBJ databases">
        <title>Whole genome shotgun sequence of Streptomyces libani subsp. libani NBRC 13452.</title>
        <authorList>
            <person name="Ichikawa N."/>
            <person name="Kimura A."/>
            <person name="Kitahashi Y."/>
            <person name="Komaki H."/>
            <person name="Tamura T."/>
        </authorList>
    </citation>
    <scope>NUCLEOTIDE SEQUENCE [LARGE SCALE GENOMIC DNA]</scope>
    <source>
        <strain evidence="2 3">NBRC 13452</strain>
    </source>
</reference>
<evidence type="ECO:0000313" key="2">
    <source>
        <dbReference type="EMBL" id="GFE26093.1"/>
    </source>
</evidence>
<dbReference type="EMBL" id="BLIP01000002">
    <property type="protein sequence ID" value="GFE26093.1"/>
    <property type="molecule type" value="Genomic_DNA"/>
</dbReference>
<name>A0A640TQ18_STRNI</name>
<comment type="caution">
    <text evidence="2">The sequence shown here is derived from an EMBL/GenBank/DDBJ whole genome shotgun (WGS) entry which is preliminary data.</text>
</comment>
<protein>
    <submittedName>
        <fullName evidence="2">Uncharacterized protein</fullName>
    </submittedName>
</protein>
<dbReference type="AlphaFoldDB" id="A0A640TQ18"/>
<evidence type="ECO:0000313" key="3">
    <source>
        <dbReference type="Proteomes" id="UP000429552"/>
    </source>
</evidence>
<gene>
    <name evidence="2" type="ORF">Sliba_65460</name>
</gene>
<dbReference type="Proteomes" id="UP000429552">
    <property type="component" value="Unassembled WGS sequence"/>
</dbReference>
<proteinExistence type="predicted"/>